<organism evidence="2 3">
    <name type="scientific">Talaromyces stipitatus (strain ATCC 10500 / CBS 375.48 / QM 6759 / NRRL 1006)</name>
    <name type="common">Penicillium stipitatum</name>
    <dbReference type="NCBI Taxonomy" id="441959"/>
    <lineage>
        <taxon>Eukaryota</taxon>
        <taxon>Fungi</taxon>
        <taxon>Dikarya</taxon>
        <taxon>Ascomycota</taxon>
        <taxon>Pezizomycotina</taxon>
        <taxon>Eurotiomycetes</taxon>
        <taxon>Eurotiomycetidae</taxon>
        <taxon>Eurotiales</taxon>
        <taxon>Trichocomaceae</taxon>
        <taxon>Talaromyces</taxon>
        <taxon>Talaromyces sect. Talaromyces</taxon>
    </lineage>
</organism>
<evidence type="ECO:0000313" key="3">
    <source>
        <dbReference type="Proteomes" id="UP000001745"/>
    </source>
</evidence>
<dbReference type="RefSeq" id="XP_002488643.1">
    <property type="nucleotide sequence ID" value="XM_002488598.1"/>
</dbReference>
<reference evidence="3" key="1">
    <citation type="journal article" date="2015" name="Genome Announc.">
        <title>Genome sequence of the AIDS-associated pathogen Penicillium marneffei (ATCC18224) and its near taxonomic relative Talaromyces stipitatus (ATCC10500).</title>
        <authorList>
            <person name="Nierman W.C."/>
            <person name="Fedorova-Abrams N.D."/>
            <person name="Andrianopoulos A."/>
        </authorList>
    </citation>
    <scope>NUCLEOTIDE SEQUENCE [LARGE SCALE GENOMIC DNA]</scope>
    <source>
        <strain evidence="3">ATCC 10500 / CBS 375.48 / QM 6759 / NRRL 1006</strain>
    </source>
</reference>
<sequence length="157" mass="16794">MGDDFRVFGSPISVPAFGKLSGAPKKNTGSKEVLRLGEPFRAPEKNIGSIFRYSTTSDGSKPANDSSFASWNPKSHLGTTKRTSNDDSIDATKVPPFGNPFGPVRESDDVPPDPDSLRNGSYFYPNGDSIHEGPDGSVTRRYHDGTVIETGSDGISV</sequence>
<feature type="compositionally biased region" description="Polar residues" evidence="1">
    <location>
        <begin position="52"/>
        <end position="82"/>
    </location>
</feature>
<protein>
    <submittedName>
        <fullName evidence="2">Uncharacterized protein</fullName>
    </submittedName>
</protein>
<feature type="region of interest" description="Disordered" evidence="1">
    <location>
        <begin position="45"/>
        <end position="141"/>
    </location>
</feature>
<accession>B8MUZ7</accession>
<name>B8MUZ7_TALSN</name>
<dbReference type="InParanoid" id="B8MUZ7"/>
<dbReference type="GeneID" id="8107298"/>
<dbReference type="VEuPathDB" id="FungiDB:TSTA_110660"/>
<dbReference type="AlphaFoldDB" id="B8MUZ7"/>
<evidence type="ECO:0000256" key="1">
    <source>
        <dbReference type="SAM" id="MobiDB-lite"/>
    </source>
</evidence>
<evidence type="ECO:0000313" key="2">
    <source>
        <dbReference type="EMBL" id="EED11887.1"/>
    </source>
</evidence>
<dbReference type="Proteomes" id="UP000001745">
    <property type="component" value="Unassembled WGS sequence"/>
</dbReference>
<keyword evidence="3" id="KW-1185">Reference proteome</keyword>
<gene>
    <name evidence="2" type="ORF">TSTA_110660</name>
</gene>
<dbReference type="HOGENOM" id="CLU_1679132_0_0_1"/>
<dbReference type="EMBL" id="EQ962661">
    <property type="protein sequence ID" value="EED11887.1"/>
    <property type="molecule type" value="Genomic_DNA"/>
</dbReference>
<proteinExistence type="predicted"/>